<evidence type="ECO:0000259" key="15">
    <source>
        <dbReference type="Pfam" id="PF14749"/>
    </source>
</evidence>
<keyword evidence="9" id="KW-0576">Peroxisome</keyword>
<dbReference type="InterPro" id="IPR037069">
    <property type="entry name" value="AcylCoA_DH/ox_N_sf"/>
</dbReference>
<dbReference type="InParanoid" id="A0A0D2VH12"/>
<proteinExistence type="inferred from homology"/>
<evidence type="ECO:0000256" key="2">
    <source>
        <dbReference type="ARBA" id="ARBA00004275"/>
    </source>
</evidence>
<dbReference type="PIRSF" id="PIRSF000168">
    <property type="entry name" value="Acyl-CoA_oxidase"/>
    <property type="match status" value="1"/>
</dbReference>
<dbReference type="GO" id="GO:0033540">
    <property type="term" value="P:fatty acid beta-oxidation using acyl-CoA oxidase"/>
    <property type="evidence" value="ECO:0007669"/>
    <property type="project" value="TreeGrafter"/>
</dbReference>
<dbReference type="EMBL" id="KE346360">
    <property type="protein sequence ID" value="KJE89207.1"/>
    <property type="molecule type" value="Genomic_DNA"/>
</dbReference>
<evidence type="ECO:0000256" key="11">
    <source>
        <dbReference type="PIRSR" id="PIRSR000168-1"/>
    </source>
</evidence>
<evidence type="ECO:0000256" key="12">
    <source>
        <dbReference type="PIRSR" id="PIRSR000168-2"/>
    </source>
</evidence>
<feature type="compositionally biased region" description="Polar residues" evidence="13">
    <location>
        <begin position="1"/>
        <end position="15"/>
    </location>
</feature>
<keyword evidence="5 10" id="KW-0274">FAD</keyword>
<evidence type="ECO:0000256" key="5">
    <source>
        <dbReference type="ARBA" id="ARBA00022827"/>
    </source>
</evidence>
<name>A0A0D2VH12_CAPO3</name>
<dbReference type="GO" id="GO:0005504">
    <property type="term" value="F:fatty acid binding"/>
    <property type="evidence" value="ECO:0007669"/>
    <property type="project" value="TreeGrafter"/>
</dbReference>
<accession>A0A0D2VH12</accession>
<organism evidence="17 18">
    <name type="scientific">Capsaspora owczarzaki (strain ATCC 30864)</name>
    <dbReference type="NCBI Taxonomy" id="595528"/>
    <lineage>
        <taxon>Eukaryota</taxon>
        <taxon>Filasterea</taxon>
        <taxon>Capsaspora</taxon>
    </lineage>
</organism>
<feature type="binding site" evidence="12">
    <location>
        <position position="194"/>
    </location>
    <ligand>
        <name>FAD</name>
        <dbReference type="ChEBI" id="CHEBI:57692"/>
    </ligand>
</feature>
<dbReference type="FunFam" id="2.40.110.10:FF:000003">
    <property type="entry name" value="Acyl-coenzyme A oxidase"/>
    <property type="match status" value="1"/>
</dbReference>
<gene>
    <name evidence="17" type="ORF">CAOG_000726</name>
</gene>
<dbReference type="FunFam" id="1.10.540.10:FF:000015">
    <property type="entry name" value="Acyl-coenzyme A oxidase"/>
    <property type="match status" value="1"/>
</dbReference>
<comment type="subcellular location">
    <subcellularLocation>
        <location evidence="2">Peroxisome</location>
    </subcellularLocation>
</comment>
<evidence type="ECO:0000256" key="1">
    <source>
        <dbReference type="ARBA" id="ARBA00001974"/>
    </source>
</evidence>
<dbReference type="RefSeq" id="XP_004365597.1">
    <property type="nucleotide sequence ID" value="XM_004365540.2"/>
</dbReference>
<keyword evidence="8" id="KW-0443">Lipid metabolism</keyword>
<keyword evidence="18" id="KW-1185">Reference proteome</keyword>
<evidence type="ECO:0000256" key="6">
    <source>
        <dbReference type="ARBA" id="ARBA00022832"/>
    </source>
</evidence>
<dbReference type="SUPFAM" id="SSF56645">
    <property type="entry name" value="Acyl-CoA dehydrogenase NM domain-like"/>
    <property type="match status" value="1"/>
</dbReference>
<evidence type="ECO:0000259" key="16">
    <source>
        <dbReference type="Pfam" id="PF22924"/>
    </source>
</evidence>
<dbReference type="InterPro" id="IPR029320">
    <property type="entry name" value="Acyl-CoA_ox_N"/>
</dbReference>
<dbReference type="Pfam" id="PF01756">
    <property type="entry name" value="ACOX"/>
    <property type="match status" value="1"/>
</dbReference>
<dbReference type="GO" id="GO:0005777">
    <property type="term" value="C:peroxisome"/>
    <property type="evidence" value="ECO:0007669"/>
    <property type="project" value="UniProtKB-SubCell"/>
</dbReference>
<sequence>MSSSSKPNLPVTNAVNGPPNADLVRERGAASFPVRDLTYLVYGGQERTEHLERIANMVASDPVFRKTDRFFLSRTEQYRRSLEKVRHYKELIAKHNLHSELDQQDLRQAIDEDLPIGLHVGMFIPTIVGQGTDEQQKKWLPLARAYKIIGTYAQTELGHGSFIRGLETVATYDKSTQEFVLNSPTLTATKWWPGALGKTSTHCVVFARLVISDRECGVHPFMVQLRSLENHEPLKGITVGDIGPKFAYETMDNGFLRFDHVRIPRDHMLMRFAQVAADGTYSTPPHSKVSYATMVFMRAYIIGTASSTLAKAVTIAVRYSCVRKQFPLRSGEPEQQILNYQNQQAALFPLLATAYAFHFTGNYIRQMYSDFVRGMRAQDFSVLPEMHATSAGLKSLTTWIASAGIETCRASCGGHGYSKLSGLPSLYANYIPACTYEGDNTVMCFQLARYLLKLYGKAQAKPGLRLPGNVSYLEKSTLLDERCDASTEELWLDPARQLHAYRNRALRLVANCANRLVAEMQKGKDEVLAVEAIKSDMVKVAKAHSYYVVLNNFVNAIEQLRASGTSTPILRVLKTLCDLFALHFIQADLGDFLEYGYLSSLHTEPLHAQIRRLLEAIRPDAVALVDAFNFTDHALGSALGVHNGRVYETLFEWAQQEPLNKTQVAPGYHEYIKPFLLAKM</sequence>
<comment type="similarity">
    <text evidence="3 10">Belongs to the acyl-CoA oxidase family.</text>
</comment>
<dbReference type="AlphaFoldDB" id="A0A0D2VH12"/>
<feature type="region of interest" description="Disordered" evidence="13">
    <location>
        <begin position="1"/>
        <end position="21"/>
    </location>
</feature>
<evidence type="ECO:0000256" key="4">
    <source>
        <dbReference type="ARBA" id="ARBA00022630"/>
    </source>
</evidence>
<dbReference type="InterPro" id="IPR002655">
    <property type="entry name" value="Acyl-CoA_oxidase_C"/>
</dbReference>
<dbReference type="InterPro" id="IPR012258">
    <property type="entry name" value="Acyl-CoA_oxidase"/>
</dbReference>
<evidence type="ECO:0000256" key="7">
    <source>
        <dbReference type="ARBA" id="ARBA00023002"/>
    </source>
</evidence>
<keyword evidence="4 10" id="KW-0285">Flavoprotein</keyword>
<evidence type="ECO:0000313" key="18">
    <source>
        <dbReference type="Proteomes" id="UP000008743"/>
    </source>
</evidence>
<evidence type="ECO:0000259" key="14">
    <source>
        <dbReference type="Pfam" id="PF01756"/>
    </source>
</evidence>
<protein>
    <recommendedName>
        <fullName evidence="10">Acyl-coenzyme A oxidase</fullName>
    </recommendedName>
</protein>
<feature type="domain" description="Acyl-CoA oxidase C-alpha1" evidence="16">
    <location>
        <begin position="291"/>
        <end position="452"/>
    </location>
</feature>
<evidence type="ECO:0000313" key="17">
    <source>
        <dbReference type="EMBL" id="KJE89207.1"/>
    </source>
</evidence>
<keyword evidence="7" id="KW-0560">Oxidoreductase</keyword>
<dbReference type="Gene3D" id="1.10.540.10">
    <property type="entry name" value="Acyl-CoA dehydrogenase/oxidase, N-terminal domain"/>
    <property type="match status" value="1"/>
</dbReference>
<dbReference type="InterPro" id="IPR036250">
    <property type="entry name" value="AcylCo_DH-like_C"/>
</dbReference>
<feature type="domain" description="Acyl-CoA oxidase C-terminal" evidence="14">
    <location>
        <begin position="493"/>
        <end position="676"/>
    </location>
</feature>
<dbReference type="GO" id="GO:0003997">
    <property type="term" value="F:acyl-CoA oxidase activity"/>
    <property type="evidence" value="ECO:0007669"/>
    <property type="project" value="InterPro"/>
</dbReference>
<dbReference type="InterPro" id="IPR046373">
    <property type="entry name" value="Acyl-CoA_Oxase/DH_mid-dom_sf"/>
</dbReference>
<dbReference type="FunFam" id="1.20.140.10:FF:000005">
    <property type="entry name" value="Acyl-coenzyme A oxidase"/>
    <property type="match status" value="1"/>
</dbReference>
<dbReference type="PhylomeDB" id="A0A0D2VH12"/>
<dbReference type="Gene3D" id="2.40.110.10">
    <property type="entry name" value="Butyryl-CoA Dehydrogenase, subunit A, domain 2"/>
    <property type="match status" value="1"/>
</dbReference>
<dbReference type="InterPro" id="IPR009100">
    <property type="entry name" value="AcylCoA_DH/oxidase_NM_dom_sf"/>
</dbReference>
<dbReference type="GO" id="GO:0055088">
    <property type="term" value="P:lipid homeostasis"/>
    <property type="evidence" value="ECO:0007669"/>
    <property type="project" value="TreeGrafter"/>
</dbReference>
<feature type="domain" description="Acyl-coenzyme A oxidase N-terminal" evidence="15">
    <location>
        <begin position="34"/>
        <end position="149"/>
    </location>
</feature>
<dbReference type="PANTHER" id="PTHR10909">
    <property type="entry name" value="ELECTRON TRANSPORT OXIDOREDUCTASE"/>
    <property type="match status" value="1"/>
</dbReference>
<reference evidence="18" key="1">
    <citation type="submission" date="2011-02" db="EMBL/GenBank/DDBJ databases">
        <title>The Genome Sequence of Capsaspora owczarzaki ATCC 30864.</title>
        <authorList>
            <person name="Russ C."/>
            <person name="Cuomo C."/>
            <person name="Burger G."/>
            <person name="Gray M.W."/>
            <person name="Holland P.W.H."/>
            <person name="King N."/>
            <person name="Lang F.B.F."/>
            <person name="Roger A.J."/>
            <person name="Ruiz-Trillo I."/>
            <person name="Young S.K."/>
            <person name="Zeng Q."/>
            <person name="Gargeya S."/>
            <person name="Alvarado L."/>
            <person name="Berlin A."/>
            <person name="Chapman S.B."/>
            <person name="Chen Z."/>
            <person name="Freedman E."/>
            <person name="Gellesch M."/>
            <person name="Goldberg J."/>
            <person name="Griggs A."/>
            <person name="Gujja S."/>
            <person name="Heilman E."/>
            <person name="Heiman D."/>
            <person name="Howarth C."/>
            <person name="Mehta T."/>
            <person name="Neiman D."/>
            <person name="Pearson M."/>
            <person name="Roberts A."/>
            <person name="Saif S."/>
            <person name="Shea T."/>
            <person name="Shenoy N."/>
            <person name="Sisk P."/>
            <person name="Stolte C."/>
            <person name="Sykes S."/>
            <person name="White J."/>
            <person name="Yandava C."/>
            <person name="Haas B."/>
            <person name="Nusbaum C."/>
            <person name="Birren B."/>
        </authorList>
    </citation>
    <scope>NUCLEOTIDE SEQUENCE</scope>
    <source>
        <strain evidence="18">ATCC 30864</strain>
    </source>
</reference>
<dbReference type="InterPro" id="IPR055060">
    <property type="entry name" value="ACOX_C_alpha1"/>
</dbReference>
<evidence type="ECO:0000256" key="3">
    <source>
        <dbReference type="ARBA" id="ARBA00006288"/>
    </source>
</evidence>
<dbReference type="STRING" id="595528.A0A0D2VH12"/>
<dbReference type="eggNOG" id="KOG0136">
    <property type="taxonomic scope" value="Eukaryota"/>
</dbReference>
<dbReference type="Gene3D" id="1.20.140.10">
    <property type="entry name" value="Butyryl-CoA Dehydrogenase, subunit A, domain 3"/>
    <property type="match status" value="2"/>
</dbReference>
<dbReference type="GO" id="GO:0071949">
    <property type="term" value="F:FAD binding"/>
    <property type="evidence" value="ECO:0007669"/>
    <property type="project" value="InterPro"/>
</dbReference>
<evidence type="ECO:0000256" key="13">
    <source>
        <dbReference type="SAM" id="MobiDB-lite"/>
    </source>
</evidence>
<dbReference type="FunFam" id="1.20.140.10:FF:000013">
    <property type="entry name" value="Acyl-coenzyme A oxidase"/>
    <property type="match status" value="1"/>
</dbReference>
<evidence type="ECO:0000256" key="9">
    <source>
        <dbReference type="ARBA" id="ARBA00023140"/>
    </source>
</evidence>
<dbReference type="SUPFAM" id="SSF47203">
    <property type="entry name" value="Acyl-CoA dehydrogenase C-terminal domain-like"/>
    <property type="match status" value="2"/>
</dbReference>
<dbReference type="Proteomes" id="UP000008743">
    <property type="component" value="Unassembled WGS sequence"/>
</dbReference>
<dbReference type="OrthoDB" id="538336at2759"/>
<evidence type="ECO:0000256" key="10">
    <source>
        <dbReference type="PIRNR" id="PIRNR000168"/>
    </source>
</evidence>
<dbReference type="Pfam" id="PF14749">
    <property type="entry name" value="Acyl-CoA_ox_N"/>
    <property type="match status" value="1"/>
</dbReference>
<keyword evidence="6" id="KW-0276">Fatty acid metabolism</keyword>
<feature type="active site" description="Proton acceptor" evidence="11">
    <location>
        <position position="437"/>
    </location>
</feature>
<dbReference type="OMA" id="AHAQYMV"/>
<comment type="cofactor">
    <cofactor evidence="1">
        <name>FAD</name>
        <dbReference type="ChEBI" id="CHEBI:57692"/>
    </cofactor>
</comment>
<feature type="binding site" evidence="12">
    <location>
        <position position="155"/>
    </location>
    <ligand>
        <name>FAD</name>
        <dbReference type="ChEBI" id="CHEBI:57692"/>
    </ligand>
</feature>
<dbReference type="PANTHER" id="PTHR10909:SF250">
    <property type="entry name" value="PEROXISOMAL ACYL-COENZYME A OXIDASE 1"/>
    <property type="match status" value="1"/>
</dbReference>
<dbReference type="Pfam" id="PF22924">
    <property type="entry name" value="ACOX_C_alpha1"/>
    <property type="match status" value="1"/>
</dbReference>
<evidence type="ECO:0000256" key="8">
    <source>
        <dbReference type="ARBA" id="ARBA00023098"/>
    </source>
</evidence>